<gene>
    <name evidence="2" type="ORF">TIFTF001_021995</name>
</gene>
<organism evidence="2 3">
    <name type="scientific">Ficus carica</name>
    <name type="common">Common fig</name>
    <dbReference type="NCBI Taxonomy" id="3494"/>
    <lineage>
        <taxon>Eukaryota</taxon>
        <taxon>Viridiplantae</taxon>
        <taxon>Streptophyta</taxon>
        <taxon>Embryophyta</taxon>
        <taxon>Tracheophyta</taxon>
        <taxon>Spermatophyta</taxon>
        <taxon>Magnoliopsida</taxon>
        <taxon>eudicotyledons</taxon>
        <taxon>Gunneridae</taxon>
        <taxon>Pentapetalae</taxon>
        <taxon>rosids</taxon>
        <taxon>fabids</taxon>
        <taxon>Rosales</taxon>
        <taxon>Moraceae</taxon>
        <taxon>Ficeae</taxon>
        <taxon>Ficus</taxon>
    </lineage>
</organism>
<dbReference type="EMBL" id="BTGU01000043">
    <property type="protein sequence ID" value="GMN52846.1"/>
    <property type="molecule type" value="Genomic_DNA"/>
</dbReference>
<name>A0AA88AVC4_FICCA</name>
<evidence type="ECO:0000256" key="1">
    <source>
        <dbReference type="SAM" id="MobiDB-lite"/>
    </source>
</evidence>
<proteinExistence type="predicted"/>
<keyword evidence="3" id="KW-1185">Reference proteome</keyword>
<evidence type="ECO:0000313" key="2">
    <source>
        <dbReference type="EMBL" id="GMN52846.1"/>
    </source>
</evidence>
<accession>A0AA88AVC4</accession>
<protein>
    <submittedName>
        <fullName evidence="2">Uncharacterized protein</fullName>
    </submittedName>
</protein>
<dbReference type="Proteomes" id="UP001187192">
    <property type="component" value="Unassembled WGS sequence"/>
</dbReference>
<evidence type="ECO:0000313" key="3">
    <source>
        <dbReference type="Proteomes" id="UP001187192"/>
    </source>
</evidence>
<dbReference type="AlphaFoldDB" id="A0AA88AVC4"/>
<feature type="region of interest" description="Disordered" evidence="1">
    <location>
        <begin position="1"/>
        <end position="42"/>
    </location>
</feature>
<reference evidence="2" key="1">
    <citation type="submission" date="2023-07" db="EMBL/GenBank/DDBJ databases">
        <title>draft genome sequence of fig (Ficus carica).</title>
        <authorList>
            <person name="Takahashi T."/>
            <person name="Nishimura K."/>
        </authorList>
    </citation>
    <scope>NUCLEOTIDE SEQUENCE</scope>
</reference>
<comment type="caution">
    <text evidence="2">The sequence shown here is derived from an EMBL/GenBank/DDBJ whole genome shotgun (WGS) entry which is preliminary data.</text>
</comment>
<sequence>MVRKGLGVRGNRETDSSTWAPVGRNTRGMNRSRGTREHQSCREHWVHSKPSWVYYAMVQREIQVGLTPQTG</sequence>